<dbReference type="InterPro" id="IPR045087">
    <property type="entry name" value="Cu-oxidase_fam"/>
</dbReference>
<dbReference type="Proteomes" id="UP001186944">
    <property type="component" value="Unassembled WGS sequence"/>
</dbReference>
<dbReference type="InterPro" id="IPR011707">
    <property type="entry name" value="Cu-oxidase-like_N"/>
</dbReference>
<keyword evidence="5" id="KW-0812">Transmembrane</keyword>
<name>A0AA88XH93_PINIB</name>
<dbReference type="InterPro" id="IPR011706">
    <property type="entry name" value="Cu-oxidase_C"/>
</dbReference>
<evidence type="ECO:0000256" key="4">
    <source>
        <dbReference type="ARBA" id="ARBA00023008"/>
    </source>
</evidence>
<dbReference type="InterPro" id="IPR033138">
    <property type="entry name" value="Cu_oxidase_CS"/>
</dbReference>
<keyword evidence="3" id="KW-0560">Oxidoreductase</keyword>
<dbReference type="PROSITE" id="PS00080">
    <property type="entry name" value="MULTICOPPER_OXIDASE2"/>
    <property type="match status" value="1"/>
</dbReference>
<accession>A0AA88XH93</accession>
<feature type="domain" description="Plastocyanin-like" evidence="8">
    <location>
        <begin position="499"/>
        <end position="665"/>
    </location>
</feature>
<dbReference type="EMBL" id="VSWD01000012">
    <property type="protein sequence ID" value="KAK3085316.1"/>
    <property type="molecule type" value="Genomic_DNA"/>
</dbReference>
<evidence type="ECO:0000313" key="11">
    <source>
        <dbReference type="Proteomes" id="UP001186944"/>
    </source>
</evidence>
<evidence type="ECO:0000256" key="2">
    <source>
        <dbReference type="ARBA" id="ARBA00022723"/>
    </source>
</evidence>
<dbReference type="FunFam" id="2.60.40.420:FF:000045">
    <property type="entry name" value="Laccase 2"/>
    <property type="match status" value="1"/>
</dbReference>
<feature type="domain" description="Plastocyanin-like" evidence="9">
    <location>
        <begin position="91"/>
        <end position="201"/>
    </location>
</feature>
<dbReference type="GO" id="GO:0005886">
    <property type="term" value="C:plasma membrane"/>
    <property type="evidence" value="ECO:0007669"/>
    <property type="project" value="TreeGrafter"/>
</dbReference>
<dbReference type="CDD" id="cd13884">
    <property type="entry name" value="CuRO_2_tcLCC_insect_like"/>
    <property type="match status" value="1"/>
</dbReference>
<dbReference type="Gene3D" id="2.60.40.420">
    <property type="entry name" value="Cupredoxins - blue copper proteins"/>
    <property type="match status" value="3"/>
</dbReference>
<sequence>MQKATGALALLVVVGLAFGFDHNVVPKCGPEEEVCVFDWTVDYVETMIYFGGPDGSFGRGEPVVVRNGSLYRRTGCDQYVELNGTDDDEKVLFADGNYKLVFAINGQVPGPTLTAYEGQQVIVNLKNNLLMDGITIHWHGMVQTGTPWMDGVGTVSHCPINPGETFQYSFLASPEGTHWYHSHLGTQRTDGMAGALVVLPRPEPEEKEARKGNETVRDPEFSGDYVMVINDWKLDASIEVKQELNWGLTTFSKGFNESVCYSGTREPDGGSVGLTNFESALINGRGQHYLLTEDPERTDIPELPYETFKVNQQEYYRFRVINTGMLFAFRLSVDQHDIQVISTDGNQVKTAGGESIVIHTGERADVMIYADKAIGNYWIRLETLETENSGGEAILPNQVLGILSYVGANNSKPTTERRVCTEENKCKIINCPFERVPDSFNIDCVSIADLRATDDEIARFPVPRFESEETFQEVFLNFHFSSSAEVAFTSAVNGHNFVPPAAPPQIYPEGDNFTKSCEELDCSDHCSCTYTVKLDLDKTTQVIIVNMDDAGGGMPHPIHMHGHHFHVLKIGYPDYDPETGRILQQNPDIYCETPSCNKPRWADETWKNGNVDGINLDNPPLKDTIIVPRGGYVVLRMMSSNPGFWFMHCHIEIHQIAGMALILQEGDISDMAPTPPGFPTCGNFFLTDDVLQTIRQGRRTRQGTKAPEQTTKIEAKTLPPRRLPEAKKGISVQETIVEEVDVVEVQRPRYPALPVRPEHVGPNEAYRERETPAPKHWYHHHGLSRKATSIVLAFLVLSVALNIIFIIVLCVRKRTGPAKSLSDKKRWFADNIQNFTKGEKTQSKTNLIE</sequence>
<dbReference type="GO" id="GO:0006826">
    <property type="term" value="P:iron ion transport"/>
    <property type="evidence" value="ECO:0007669"/>
    <property type="project" value="TreeGrafter"/>
</dbReference>
<dbReference type="InterPro" id="IPR008972">
    <property type="entry name" value="Cupredoxin"/>
</dbReference>
<dbReference type="GO" id="GO:0005507">
    <property type="term" value="F:copper ion binding"/>
    <property type="evidence" value="ECO:0007669"/>
    <property type="project" value="InterPro"/>
</dbReference>
<protein>
    <submittedName>
        <fullName evidence="10">Uncharacterized protein</fullName>
    </submittedName>
</protein>
<dbReference type="AlphaFoldDB" id="A0AA88XH93"/>
<comment type="similarity">
    <text evidence="1">Belongs to the multicopper oxidase family.</text>
</comment>
<dbReference type="PANTHER" id="PTHR11709:SF394">
    <property type="entry name" value="FI03373P-RELATED"/>
    <property type="match status" value="1"/>
</dbReference>
<dbReference type="CDD" id="cd13905">
    <property type="entry name" value="CuRO_3_tcLLC2_insect_like"/>
    <property type="match status" value="1"/>
</dbReference>
<keyword evidence="11" id="KW-1185">Reference proteome</keyword>
<evidence type="ECO:0000256" key="6">
    <source>
        <dbReference type="SAM" id="SignalP"/>
    </source>
</evidence>
<feature type="signal peptide" evidence="6">
    <location>
        <begin position="1"/>
        <end position="19"/>
    </location>
</feature>
<organism evidence="10 11">
    <name type="scientific">Pinctada imbricata</name>
    <name type="common">Atlantic pearl-oyster</name>
    <name type="synonym">Pinctada martensii</name>
    <dbReference type="NCBI Taxonomy" id="66713"/>
    <lineage>
        <taxon>Eukaryota</taxon>
        <taxon>Metazoa</taxon>
        <taxon>Spiralia</taxon>
        <taxon>Lophotrochozoa</taxon>
        <taxon>Mollusca</taxon>
        <taxon>Bivalvia</taxon>
        <taxon>Autobranchia</taxon>
        <taxon>Pteriomorphia</taxon>
        <taxon>Pterioida</taxon>
        <taxon>Pterioidea</taxon>
        <taxon>Pteriidae</taxon>
        <taxon>Pinctada</taxon>
    </lineage>
</organism>
<dbReference type="PROSITE" id="PS00079">
    <property type="entry name" value="MULTICOPPER_OXIDASE1"/>
    <property type="match status" value="1"/>
</dbReference>
<dbReference type="Pfam" id="PF00394">
    <property type="entry name" value="Cu-oxidase"/>
    <property type="match status" value="1"/>
</dbReference>
<reference evidence="10" key="1">
    <citation type="submission" date="2019-08" db="EMBL/GenBank/DDBJ databases">
        <title>The improved chromosome-level genome for the pearl oyster Pinctada fucata martensii using PacBio sequencing and Hi-C.</title>
        <authorList>
            <person name="Zheng Z."/>
        </authorList>
    </citation>
    <scope>NUCLEOTIDE SEQUENCE</scope>
    <source>
        <strain evidence="10">ZZ-2019</strain>
        <tissue evidence="10">Adductor muscle</tissue>
    </source>
</reference>
<evidence type="ECO:0000256" key="1">
    <source>
        <dbReference type="ARBA" id="ARBA00010609"/>
    </source>
</evidence>
<dbReference type="PANTHER" id="PTHR11709">
    <property type="entry name" value="MULTI-COPPER OXIDASE"/>
    <property type="match status" value="1"/>
</dbReference>
<dbReference type="Pfam" id="PF07731">
    <property type="entry name" value="Cu-oxidase_2"/>
    <property type="match status" value="1"/>
</dbReference>
<evidence type="ECO:0000259" key="9">
    <source>
        <dbReference type="Pfam" id="PF07732"/>
    </source>
</evidence>
<evidence type="ECO:0000313" key="10">
    <source>
        <dbReference type="EMBL" id="KAK3085316.1"/>
    </source>
</evidence>
<dbReference type="GO" id="GO:0016491">
    <property type="term" value="F:oxidoreductase activity"/>
    <property type="evidence" value="ECO:0007669"/>
    <property type="project" value="UniProtKB-KW"/>
</dbReference>
<comment type="caution">
    <text evidence="10">The sequence shown here is derived from an EMBL/GenBank/DDBJ whole genome shotgun (WGS) entry which is preliminary data.</text>
</comment>
<dbReference type="CDD" id="cd13858">
    <property type="entry name" value="CuRO_1_tcLCC2_insect_like"/>
    <property type="match status" value="1"/>
</dbReference>
<proteinExistence type="inferred from homology"/>
<keyword evidence="2" id="KW-0479">Metal-binding</keyword>
<keyword evidence="5" id="KW-0472">Membrane</keyword>
<dbReference type="Pfam" id="PF07732">
    <property type="entry name" value="Cu-oxidase_3"/>
    <property type="match status" value="1"/>
</dbReference>
<evidence type="ECO:0000259" key="8">
    <source>
        <dbReference type="Pfam" id="PF07731"/>
    </source>
</evidence>
<evidence type="ECO:0000256" key="5">
    <source>
        <dbReference type="SAM" id="Phobius"/>
    </source>
</evidence>
<keyword evidence="5" id="KW-1133">Transmembrane helix</keyword>
<keyword evidence="4" id="KW-0186">Copper</keyword>
<dbReference type="InterPro" id="IPR001117">
    <property type="entry name" value="Cu-oxidase_2nd"/>
</dbReference>
<feature type="transmembrane region" description="Helical" evidence="5">
    <location>
        <begin position="790"/>
        <end position="811"/>
    </location>
</feature>
<feature type="chain" id="PRO_5041719856" evidence="6">
    <location>
        <begin position="20"/>
        <end position="849"/>
    </location>
</feature>
<evidence type="ECO:0000256" key="3">
    <source>
        <dbReference type="ARBA" id="ARBA00023002"/>
    </source>
</evidence>
<keyword evidence="6" id="KW-0732">Signal</keyword>
<gene>
    <name evidence="10" type="ORF">FSP39_001371</name>
</gene>
<dbReference type="InterPro" id="IPR002355">
    <property type="entry name" value="Cu_oxidase_Cu_BS"/>
</dbReference>
<dbReference type="SUPFAM" id="SSF49503">
    <property type="entry name" value="Cupredoxins"/>
    <property type="match status" value="3"/>
</dbReference>
<feature type="domain" description="Plastocyanin-like" evidence="7">
    <location>
        <begin position="277"/>
        <end position="407"/>
    </location>
</feature>
<evidence type="ECO:0000259" key="7">
    <source>
        <dbReference type="Pfam" id="PF00394"/>
    </source>
</evidence>